<dbReference type="PROSITE" id="PS50076">
    <property type="entry name" value="DNAJ_2"/>
    <property type="match status" value="1"/>
</dbReference>
<dbReference type="SUPFAM" id="SSF46565">
    <property type="entry name" value="Chaperone J-domain"/>
    <property type="match status" value="1"/>
</dbReference>
<evidence type="ECO:0000256" key="6">
    <source>
        <dbReference type="SAM" id="Phobius"/>
    </source>
</evidence>
<keyword evidence="5" id="KW-0143">Chaperone</keyword>
<evidence type="ECO:0000256" key="4">
    <source>
        <dbReference type="ARBA" id="ARBA00023136"/>
    </source>
</evidence>
<dbReference type="OrthoDB" id="10250354at2759"/>
<name>A0A830HCA8_9CHLO</name>
<accession>A0A830HCA8</accession>
<dbReference type="CDD" id="cd06257">
    <property type="entry name" value="DnaJ"/>
    <property type="match status" value="1"/>
</dbReference>
<proteinExistence type="predicted"/>
<dbReference type="Pfam" id="PF00226">
    <property type="entry name" value="DnaJ"/>
    <property type="match status" value="1"/>
</dbReference>
<evidence type="ECO:0000256" key="7">
    <source>
        <dbReference type="SAM" id="SignalP"/>
    </source>
</evidence>
<dbReference type="InterPro" id="IPR036869">
    <property type="entry name" value="J_dom_sf"/>
</dbReference>
<gene>
    <name evidence="9" type="ORF">PPROV_000148200</name>
</gene>
<protein>
    <recommendedName>
        <fullName evidence="8">J domain-containing protein</fullName>
    </recommendedName>
</protein>
<feature type="chain" id="PRO_5032802560" description="J domain-containing protein" evidence="7">
    <location>
        <begin position="40"/>
        <end position="357"/>
    </location>
</feature>
<evidence type="ECO:0000259" key="8">
    <source>
        <dbReference type="PROSITE" id="PS50076"/>
    </source>
</evidence>
<keyword evidence="7" id="KW-0732">Signal</keyword>
<dbReference type="AlphaFoldDB" id="A0A830HCA8"/>
<evidence type="ECO:0000313" key="10">
    <source>
        <dbReference type="Proteomes" id="UP000660262"/>
    </source>
</evidence>
<dbReference type="PANTHER" id="PTHR44176:SF1">
    <property type="entry name" value="DNAJ HOMOLOG SUBFAMILY C MEMBER 25"/>
    <property type="match status" value="1"/>
</dbReference>
<dbReference type="InterPro" id="IPR044632">
    <property type="entry name" value="DNAJC25-like"/>
</dbReference>
<dbReference type="PANTHER" id="PTHR44176">
    <property type="entry name" value="DNAJ HOMOLOG SUBFAMILY C MEMBER 25"/>
    <property type="match status" value="1"/>
</dbReference>
<dbReference type="EMBL" id="BNJQ01000004">
    <property type="protein sequence ID" value="GHP02727.1"/>
    <property type="molecule type" value="Genomic_DNA"/>
</dbReference>
<evidence type="ECO:0000256" key="2">
    <source>
        <dbReference type="ARBA" id="ARBA00022692"/>
    </source>
</evidence>
<keyword evidence="3 6" id="KW-1133">Transmembrane helix</keyword>
<dbReference type="Gene3D" id="1.10.287.110">
    <property type="entry name" value="DnaJ domain"/>
    <property type="match status" value="1"/>
</dbReference>
<evidence type="ECO:0000256" key="1">
    <source>
        <dbReference type="ARBA" id="ARBA00004141"/>
    </source>
</evidence>
<sequence length="357" mass="41631">MMAKRSPTHRRCSSSSSRILLIQALALAITTCSLSTVSAIYCDNDNCYDLLGVEQDAKLRDIKKAYFNLSLTYHPDKNPGDEKAKDMFQKVANAYEIVSDKESRKRYDYALKHPEEFMWNSMQYYRFRYSPKTDFRLVLLFTVAVLSALQFYGSKARYERAMTQAKRTTTFKQRLSNLEHEWLANREAEARAKALATKYGKVAKRTGKPTKDIPQDVRRQLMESIKLDVGCEPPDWWKTLGGYIIMLPVILYRFASFHASWTYKYRILGKSYESGPYADRALLTRKALKFPEHIWKDELSETQQASLVQRELWKPENLVEFNKERKKVGFLKACGGIPKPARVRTSRWDQDRFESDE</sequence>
<dbReference type="SMART" id="SM00271">
    <property type="entry name" value="DnaJ"/>
    <property type="match status" value="1"/>
</dbReference>
<reference evidence="9" key="1">
    <citation type="submission" date="2020-10" db="EMBL/GenBank/DDBJ databases">
        <title>Unveiling of a novel bifunctional photoreceptor, Dualchrome1, isolated from a cosmopolitan green alga.</title>
        <authorList>
            <person name="Suzuki S."/>
            <person name="Kawachi M."/>
        </authorList>
    </citation>
    <scope>NUCLEOTIDE SEQUENCE</scope>
    <source>
        <strain evidence="9">NIES 2893</strain>
    </source>
</reference>
<keyword evidence="4 6" id="KW-0472">Membrane</keyword>
<evidence type="ECO:0000256" key="3">
    <source>
        <dbReference type="ARBA" id="ARBA00022989"/>
    </source>
</evidence>
<comment type="subcellular location">
    <subcellularLocation>
        <location evidence="1">Membrane</location>
        <topology evidence="1">Multi-pass membrane protein</topology>
    </subcellularLocation>
</comment>
<dbReference type="PRINTS" id="PR00625">
    <property type="entry name" value="JDOMAIN"/>
</dbReference>
<dbReference type="InterPro" id="IPR001623">
    <property type="entry name" value="DnaJ_domain"/>
</dbReference>
<evidence type="ECO:0000256" key="5">
    <source>
        <dbReference type="ARBA" id="ARBA00023186"/>
    </source>
</evidence>
<evidence type="ECO:0000313" key="9">
    <source>
        <dbReference type="EMBL" id="GHP02727.1"/>
    </source>
</evidence>
<keyword evidence="2 6" id="KW-0812">Transmembrane</keyword>
<keyword evidence="10" id="KW-1185">Reference proteome</keyword>
<dbReference type="Proteomes" id="UP000660262">
    <property type="component" value="Unassembled WGS sequence"/>
</dbReference>
<dbReference type="GO" id="GO:0005789">
    <property type="term" value="C:endoplasmic reticulum membrane"/>
    <property type="evidence" value="ECO:0007669"/>
    <property type="project" value="TreeGrafter"/>
</dbReference>
<comment type="caution">
    <text evidence="9">The sequence shown here is derived from an EMBL/GenBank/DDBJ whole genome shotgun (WGS) entry which is preliminary data.</text>
</comment>
<feature type="transmembrane region" description="Helical" evidence="6">
    <location>
        <begin position="135"/>
        <end position="152"/>
    </location>
</feature>
<dbReference type="GO" id="GO:0006457">
    <property type="term" value="P:protein folding"/>
    <property type="evidence" value="ECO:0007669"/>
    <property type="project" value="InterPro"/>
</dbReference>
<feature type="domain" description="J" evidence="8">
    <location>
        <begin position="46"/>
        <end position="111"/>
    </location>
</feature>
<feature type="signal peptide" evidence="7">
    <location>
        <begin position="1"/>
        <end position="39"/>
    </location>
</feature>
<organism evidence="9 10">
    <name type="scientific">Pycnococcus provasolii</name>
    <dbReference type="NCBI Taxonomy" id="41880"/>
    <lineage>
        <taxon>Eukaryota</taxon>
        <taxon>Viridiplantae</taxon>
        <taxon>Chlorophyta</taxon>
        <taxon>Pseudoscourfieldiophyceae</taxon>
        <taxon>Pseudoscourfieldiales</taxon>
        <taxon>Pycnococcaceae</taxon>
        <taxon>Pycnococcus</taxon>
    </lineage>
</organism>